<proteinExistence type="predicted"/>
<evidence type="ECO:0000256" key="1">
    <source>
        <dbReference type="ARBA" id="ARBA00023012"/>
    </source>
</evidence>
<dbReference type="Gene3D" id="1.20.120.160">
    <property type="entry name" value="HPT domain"/>
    <property type="match status" value="1"/>
</dbReference>
<dbReference type="EMBL" id="BJTZ01000058">
    <property type="protein sequence ID" value="GEK16048.1"/>
    <property type="molecule type" value="Genomic_DNA"/>
</dbReference>
<comment type="caution">
    <text evidence="3">The sequence shown here is derived from an EMBL/GenBank/DDBJ whole genome shotgun (WGS) entry which is preliminary data.</text>
</comment>
<evidence type="ECO:0000313" key="3">
    <source>
        <dbReference type="EMBL" id="GEK16048.1"/>
    </source>
</evidence>
<dbReference type="GO" id="GO:0004672">
    <property type="term" value="F:protein kinase activity"/>
    <property type="evidence" value="ECO:0007669"/>
    <property type="project" value="UniProtKB-ARBA"/>
</dbReference>
<protein>
    <submittedName>
        <fullName evidence="3">Phosphorelay protein</fullName>
    </submittedName>
</protein>
<dbReference type="AlphaFoldDB" id="A0A510UN24"/>
<keyword evidence="1" id="KW-0902">Two-component regulatory system</keyword>
<dbReference type="RefSeq" id="WP_063667978.1">
    <property type="nucleotide sequence ID" value="NZ_BJTZ01000058.1"/>
</dbReference>
<dbReference type="Pfam" id="PF01627">
    <property type="entry name" value="Hpt"/>
    <property type="match status" value="1"/>
</dbReference>
<feature type="domain" description="HPt" evidence="2">
    <location>
        <begin position="34"/>
        <end position="78"/>
    </location>
</feature>
<dbReference type="InterPro" id="IPR036641">
    <property type="entry name" value="HPT_dom_sf"/>
</dbReference>
<sequence length="106" mass="12458">MNQKLKTFNVKDFENGTSTSHSSEEAHYFKRMIAEGIEKELKEIETDGVQDTIHAIKGISSYAGLNRMHEVCMRLEHYHQVMRFKLVKEILHREYQTVVNDEQFLA</sequence>
<reference evidence="3 4" key="1">
    <citation type="submission" date="2019-07" db="EMBL/GenBank/DDBJ databases">
        <title>Whole genome shotgun sequence of Aliivibrio fischeri NBRC 101058.</title>
        <authorList>
            <person name="Hosoyama A."/>
            <person name="Uohara A."/>
            <person name="Ohji S."/>
            <person name="Ichikawa N."/>
        </authorList>
    </citation>
    <scope>NUCLEOTIDE SEQUENCE [LARGE SCALE GENOMIC DNA]</scope>
    <source>
        <strain evidence="3 4">NBRC 101058</strain>
    </source>
</reference>
<dbReference type="GO" id="GO:0000160">
    <property type="term" value="P:phosphorelay signal transduction system"/>
    <property type="evidence" value="ECO:0007669"/>
    <property type="project" value="UniProtKB-KW"/>
</dbReference>
<evidence type="ECO:0000313" key="4">
    <source>
        <dbReference type="Proteomes" id="UP000321787"/>
    </source>
</evidence>
<organism evidence="3 4">
    <name type="scientific">Aliivibrio fischeri</name>
    <name type="common">Vibrio fischeri</name>
    <dbReference type="NCBI Taxonomy" id="668"/>
    <lineage>
        <taxon>Bacteria</taxon>
        <taxon>Pseudomonadati</taxon>
        <taxon>Pseudomonadota</taxon>
        <taxon>Gammaproteobacteria</taxon>
        <taxon>Vibrionales</taxon>
        <taxon>Vibrionaceae</taxon>
        <taxon>Aliivibrio</taxon>
    </lineage>
</organism>
<accession>A0A510UN24</accession>
<dbReference type="InterPro" id="IPR008207">
    <property type="entry name" value="Sig_transdc_His_kin_Hpt_dom"/>
</dbReference>
<gene>
    <name evidence="3" type="ORF">AFI02nite_40840</name>
</gene>
<name>A0A510UN24_ALIFS</name>
<dbReference type="SUPFAM" id="SSF47226">
    <property type="entry name" value="Histidine-containing phosphotransfer domain, HPT domain"/>
    <property type="match status" value="1"/>
</dbReference>
<evidence type="ECO:0000259" key="2">
    <source>
        <dbReference type="Pfam" id="PF01627"/>
    </source>
</evidence>
<dbReference type="Proteomes" id="UP000321787">
    <property type="component" value="Unassembled WGS sequence"/>
</dbReference>